<protein>
    <submittedName>
        <fullName evidence="2">Uncharacterized protein</fullName>
    </submittedName>
</protein>
<feature type="compositionally biased region" description="Acidic residues" evidence="1">
    <location>
        <begin position="1"/>
        <end position="11"/>
    </location>
</feature>
<feature type="compositionally biased region" description="Basic and acidic residues" evidence="1">
    <location>
        <begin position="24"/>
        <end position="45"/>
    </location>
</feature>
<feature type="region of interest" description="Disordered" evidence="1">
    <location>
        <begin position="1"/>
        <end position="87"/>
    </location>
</feature>
<dbReference type="AlphaFoldDB" id="A0A8C5KN45"/>
<dbReference type="Ensembl" id="ENSJJAT00000017995.1">
    <property type="protein sequence ID" value="ENSJJAP00000011521.1"/>
    <property type="gene ID" value="ENSJJAG00000014827.1"/>
</dbReference>
<sequence>DDTNSDMTSDDEVSRTGRETPPPRSEREWDRRGRSRDVEPRDRWSYTRNPRSRLPHRDLSLPVMSRTRFEMERDDDRDSMSYESRSQLHEGKEYVSCVFGICLRV</sequence>
<keyword evidence="3" id="KW-1185">Reference proteome</keyword>
<evidence type="ECO:0000313" key="3">
    <source>
        <dbReference type="Proteomes" id="UP000694385"/>
    </source>
</evidence>
<accession>A0A8C5KN45</accession>
<feature type="compositionally biased region" description="Basic and acidic residues" evidence="1">
    <location>
        <begin position="67"/>
        <end position="87"/>
    </location>
</feature>
<dbReference type="Proteomes" id="UP000694385">
    <property type="component" value="Unassembled WGS sequence"/>
</dbReference>
<dbReference type="GeneTree" id="ENSGT00940000162525"/>
<evidence type="ECO:0000313" key="2">
    <source>
        <dbReference type="Ensembl" id="ENSJJAP00000011521.1"/>
    </source>
</evidence>
<organism evidence="2 3">
    <name type="scientific">Jaculus jaculus</name>
    <name type="common">Lesser Egyptian jerboa</name>
    <dbReference type="NCBI Taxonomy" id="51337"/>
    <lineage>
        <taxon>Eukaryota</taxon>
        <taxon>Metazoa</taxon>
        <taxon>Chordata</taxon>
        <taxon>Craniata</taxon>
        <taxon>Vertebrata</taxon>
        <taxon>Euteleostomi</taxon>
        <taxon>Mammalia</taxon>
        <taxon>Eutheria</taxon>
        <taxon>Euarchontoglires</taxon>
        <taxon>Glires</taxon>
        <taxon>Rodentia</taxon>
        <taxon>Myomorpha</taxon>
        <taxon>Dipodoidea</taxon>
        <taxon>Dipodidae</taxon>
        <taxon>Dipodinae</taxon>
        <taxon>Jaculus</taxon>
    </lineage>
</organism>
<reference evidence="2" key="2">
    <citation type="submission" date="2025-09" db="UniProtKB">
        <authorList>
            <consortium name="Ensembl"/>
        </authorList>
    </citation>
    <scope>IDENTIFICATION</scope>
</reference>
<evidence type="ECO:0000256" key="1">
    <source>
        <dbReference type="SAM" id="MobiDB-lite"/>
    </source>
</evidence>
<name>A0A8C5KN45_JACJA</name>
<dbReference type="OMA" id="MYHQEDD"/>
<reference evidence="2" key="1">
    <citation type="submission" date="2025-08" db="UniProtKB">
        <authorList>
            <consortium name="Ensembl"/>
        </authorList>
    </citation>
    <scope>IDENTIFICATION</scope>
</reference>
<proteinExistence type="predicted"/>